<dbReference type="InterPro" id="IPR007353">
    <property type="entry name" value="DUF421"/>
</dbReference>
<feature type="domain" description="YetF C-terminal" evidence="8">
    <location>
        <begin position="79"/>
        <end position="147"/>
    </location>
</feature>
<dbReference type="RefSeq" id="WP_145847901.1">
    <property type="nucleotide sequence ID" value="NZ_CP042239.1"/>
</dbReference>
<keyword evidence="6 7" id="KW-0472">Membrane</keyword>
<evidence type="ECO:0000259" key="8">
    <source>
        <dbReference type="Pfam" id="PF04239"/>
    </source>
</evidence>
<dbReference type="OrthoDB" id="9793799at2"/>
<evidence type="ECO:0000256" key="7">
    <source>
        <dbReference type="SAM" id="Phobius"/>
    </source>
</evidence>
<keyword evidence="11" id="KW-1185">Reference proteome</keyword>
<organism evidence="10 11">
    <name type="scientific">Sphingomonas suaedae</name>
    <dbReference type="NCBI Taxonomy" id="2599297"/>
    <lineage>
        <taxon>Bacteria</taxon>
        <taxon>Pseudomonadati</taxon>
        <taxon>Pseudomonadota</taxon>
        <taxon>Alphaproteobacteria</taxon>
        <taxon>Sphingomonadales</taxon>
        <taxon>Sphingomonadaceae</taxon>
        <taxon>Sphingomonas</taxon>
    </lineage>
</organism>
<dbReference type="Pfam" id="PF20730">
    <property type="entry name" value="YetF_N"/>
    <property type="match status" value="1"/>
</dbReference>
<evidence type="ECO:0000256" key="1">
    <source>
        <dbReference type="ARBA" id="ARBA00004651"/>
    </source>
</evidence>
<dbReference type="AlphaFoldDB" id="A0A518RHG4"/>
<dbReference type="Pfam" id="PF04239">
    <property type="entry name" value="DUF421"/>
    <property type="match status" value="1"/>
</dbReference>
<evidence type="ECO:0000256" key="6">
    <source>
        <dbReference type="ARBA" id="ARBA00023136"/>
    </source>
</evidence>
<evidence type="ECO:0000313" key="10">
    <source>
        <dbReference type="EMBL" id="QDX26875.1"/>
    </source>
</evidence>
<dbReference type="PANTHER" id="PTHR34582">
    <property type="entry name" value="UPF0702 TRANSMEMBRANE PROTEIN YCAP"/>
    <property type="match status" value="1"/>
</dbReference>
<dbReference type="KEGG" id="ssua:FPZ54_13240"/>
<keyword evidence="4 7" id="KW-0812">Transmembrane</keyword>
<evidence type="ECO:0000259" key="9">
    <source>
        <dbReference type="Pfam" id="PF20730"/>
    </source>
</evidence>
<feature type="transmembrane region" description="Helical" evidence="7">
    <location>
        <begin position="6"/>
        <end position="22"/>
    </location>
</feature>
<evidence type="ECO:0000313" key="11">
    <source>
        <dbReference type="Proteomes" id="UP000318055"/>
    </source>
</evidence>
<feature type="transmembrane region" description="Helical" evidence="7">
    <location>
        <begin position="54"/>
        <end position="75"/>
    </location>
</feature>
<evidence type="ECO:0000256" key="5">
    <source>
        <dbReference type="ARBA" id="ARBA00022989"/>
    </source>
</evidence>
<dbReference type="InterPro" id="IPR023090">
    <property type="entry name" value="UPF0702_alpha/beta_dom_sf"/>
</dbReference>
<reference evidence="10 11" key="1">
    <citation type="submission" date="2019-07" db="EMBL/GenBank/DDBJ databases">
        <title>Sphingomonas alkalisoli sp. nov., isolated from rhizosphere soil of Suaedae salsa.</title>
        <authorList>
            <person name="Zhang H."/>
            <person name="Xu L."/>
            <person name="Zhang J.-X."/>
            <person name="Sun J.-Q."/>
        </authorList>
    </citation>
    <scope>NUCLEOTIDE SEQUENCE [LARGE SCALE GENOMIC DNA]</scope>
    <source>
        <strain evidence="10 11">XS-10</strain>
    </source>
</reference>
<evidence type="ECO:0000256" key="2">
    <source>
        <dbReference type="ARBA" id="ARBA00006448"/>
    </source>
</evidence>
<feature type="domain" description="YetF-like N-terminal transmembrane" evidence="9">
    <location>
        <begin position="2"/>
        <end position="64"/>
    </location>
</feature>
<gene>
    <name evidence="10" type="ORF">FPZ54_13240</name>
</gene>
<proteinExistence type="inferred from homology"/>
<evidence type="ECO:0000256" key="4">
    <source>
        <dbReference type="ARBA" id="ARBA00022692"/>
    </source>
</evidence>
<comment type="subcellular location">
    <subcellularLocation>
        <location evidence="1">Cell membrane</location>
        <topology evidence="1">Multi-pass membrane protein</topology>
    </subcellularLocation>
</comment>
<dbReference type="PANTHER" id="PTHR34582:SF6">
    <property type="entry name" value="UPF0702 TRANSMEMBRANE PROTEIN YCAP"/>
    <property type="match status" value="1"/>
</dbReference>
<comment type="similarity">
    <text evidence="2">Belongs to the UPF0702 family.</text>
</comment>
<accession>A0A518RHG4</accession>
<dbReference type="EMBL" id="CP042239">
    <property type="protein sequence ID" value="QDX26875.1"/>
    <property type="molecule type" value="Genomic_DNA"/>
</dbReference>
<dbReference type="InterPro" id="IPR048454">
    <property type="entry name" value="YetF_N"/>
</dbReference>
<dbReference type="GO" id="GO:0005886">
    <property type="term" value="C:plasma membrane"/>
    <property type="evidence" value="ECO:0007669"/>
    <property type="project" value="UniProtKB-SubCell"/>
</dbReference>
<keyword evidence="3" id="KW-1003">Cell membrane</keyword>
<sequence length="162" mass="18204">MDIVLRATVMFVFLFVLLRMMGKRELGQMTPFELVMLVVLGDLIQQGITHNDFSLTGAALAISTFAFWATVLGWVSYRWPRAERLIEGEPRVLIRDGALIEANMKRDRLTRREVESEMRLAGIASVGEVAWAILEPEGRISFIRRDDDAGSDTQPADAPRPA</sequence>
<dbReference type="Proteomes" id="UP000318055">
    <property type="component" value="Chromosome"/>
</dbReference>
<protein>
    <submittedName>
        <fullName evidence="10">DUF421 domain-containing protein</fullName>
    </submittedName>
</protein>
<name>A0A518RHG4_9SPHN</name>
<keyword evidence="5 7" id="KW-1133">Transmembrane helix</keyword>
<evidence type="ECO:0000256" key="3">
    <source>
        <dbReference type="ARBA" id="ARBA00022475"/>
    </source>
</evidence>
<dbReference type="Gene3D" id="3.30.240.20">
    <property type="entry name" value="bsu07140 like domains"/>
    <property type="match status" value="1"/>
</dbReference>